<name>A0A8G2CHR3_ACIRU</name>
<dbReference type="RefSeq" id="WP_035229504.1">
    <property type="nucleotide sequence ID" value="NZ_FTNE01000001.1"/>
</dbReference>
<evidence type="ECO:0000313" key="7">
    <source>
        <dbReference type="EMBL" id="SIQ09969.1"/>
    </source>
</evidence>
<gene>
    <name evidence="7" type="ORF">SAMN05421828_101266</name>
</gene>
<comment type="caution">
    <text evidence="7">The sequence shown here is derived from an EMBL/GenBank/DDBJ whole genome shotgun (WGS) entry which is preliminary data.</text>
</comment>
<evidence type="ECO:0000256" key="5">
    <source>
        <dbReference type="ARBA" id="ARBA00023136"/>
    </source>
</evidence>
<dbReference type="GO" id="GO:0043190">
    <property type="term" value="C:ATP-binding cassette (ABC) transporter complex"/>
    <property type="evidence" value="ECO:0007669"/>
    <property type="project" value="InterPro"/>
</dbReference>
<proteinExistence type="predicted"/>
<dbReference type="GO" id="GO:0015920">
    <property type="term" value="P:lipopolysaccharide transport"/>
    <property type="evidence" value="ECO:0007669"/>
    <property type="project" value="TreeGrafter"/>
</dbReference>
<keyword evidence="8" id="KW-1185">Reference proteome</keyword>
<dbReference type="Proteomes" id="UP000186308">
    <property type="component" value="Unassembled WGS sequence"/>
</dbReference>
<feature type="transmembrane region" description="Helical" evidence="6">
    <location>
        <begin position="348"/>
        <end position="371"/>
    </location>
</feature>
<dbReference type="EMBL" id="FTNE01000001">
    <property type="protein sequence ID" value="SIQ09969.1"/>
    <property type="molecule type" value="Genomic_DNA"/>
</dbReference>
<accession>A0A8G2CHR3</accession>
<feature type="transmembrane region" description="Helical" evidence="6">
    <location>
        <begin position="109"/>
        <end position="137"/>
    </location>
</feature>
<keyword evidence="5 6" id="KW-0472">Membrane</keyword>
<dbReference type="GO" id="GO:0055085">
    <property type="term" value="P:transmembrane transport"/>
    <property type="evidence" value="ECO:0007669"/>
    <property type="project" value="InterPro"/>
</dbReference>
<sequence length="376" mass="40293">MRRPRVLSIPITLSLYVGRRFLFAVLGMQAGLTAIGSLFDFLDLLRQASDKPHATFGRVLAMEILRVPWLGMQILPFAVLLGGIFAFWRLTRSSELVVARASGVSAWQFLAMPVICAALVGAVTTTMVSPLSAVMFARAETLYSMYLQVGSGPLSLTGGQLWLRQADPASGAGGVAILHARDVHLKGKELTTGHVTVLRLDRHTSLHDRIEARSGVLRPGGWTLDHVAVLKADAAPDLRATMRFPTDLTVGRVQESFASPSALSFWALPRFITLLERSGFSPTRHELAFQSLLALPLLCATMALVAAGFSMRPARRGGAGQMLGAGLVFGFILFMLSDVAEQFGKSGALPVILAAWAPAAAGLMLALALLLHLEDG</sequence>
<dbReference type="NCBIfam" id="TIGR04408">
    <property type="entry name" value="LptG_lptG"/>
    <property type="match status" value="1"/>
</dbReference>
<feature type="transmembrane region" description="Helical" evidence="6">
    <location>
        <begin position="21"/>
        <end position="42"/>
    </location>
</feature>
<dbReference type="OrthoDB" id="9798468at2"/>
<dbReference type="InterPro" id="IPR005495">
    <property type="entry name" value="LptG/LptF_permease"/>
</dbReference>
<feature type="transmembrane region" description="Helical" evidence="6">
    <location>
        <begin position="287"/>
        <end position="307"/>
    </location>
</feature>
<protein>
    <submittedName>
        <fullName evidence="7">Lipopolysaccharide export system permease protein</fullName>
    </submittedName>
</protein>
<keyword evidence="2" id="KW-1003">Cell membrane</keyword>
<feature type="transmembrane region" description="Helical" evidence="6">
    <location>
        <begin position="319"/>
        <end position="336"/>
    </location>
</feature>
<evidence type="ECO:0000313" key="8">
    <source>
        <dbReference type="Proteomes" id="UP000186308"/>
    </source>
</evidence>
<comment type="subcellular location">
    <subcellularLocation>
        <location evidence="1">Cell membrane</location>
        <topology evidence="1">Multi-pass membrane protein</topology>
    </subcellularLocation>
</comment>
<reference evidence="7 8" key="1">
    <citation type="submission" date="2017-01" db="EMBL/GenBank/DDBJ databases">
        <authorList>
            <person name="Varghese N."/>
            <person name="Submissions S."/>
        </authorList>
    </citation>
    <scope>NUCLEOTIDE SEQUENCE [LARGE SCALE GENOMIC DNA]</scope>
    <source>
        <strain evidence="7 8">ATCC 35905</strain>
    </source>
</reference>
<evidence type="ECO:0000256" key="3">
    <source>
        <dbReference type="ARBA" id="ARBA00022692"/>
    </source>
</evidence>
<dbReference type="PANTHER" id="PTHR33529:SF2">
    <property type="entry name" value="LIPOPOLYSACCHARIDE EXPORT SYSTEM PERMEASE PROTEIN LPTG"/>
    <property type="match status" value="1"/>
</dbReference>
<evidence type="ECO:0000256" key="4">
    <source>
        <dbReference type="ARBA" id="ARBA00022989"/>
    </source>
</evidence>
<keyword evidence="3 6" id="KW-0812">Transmembrane</keyword>
<keyword evidence="4 6" id="KW-1133">Transmembrane helix</keyword>
<evidence type="ECO:0000256" key="2">
    <source>
        <dbReference type="ARBA" id="ARBA00022475"/>
    </source>
</evidence>
<dbReference type="AlphaFoldDB" id="A0A8G2CHR3"/>
<dbReference type="InterPro" id="IPR030923">
    <property type="entry name" value="LptG"/>
</dbReference>
<evidence type="ECO:0000256" key="1">
    <source>
        <dbReference type="ARBA" id="ARBA00004651"/>
    </source>
</evidence>
<dbReference type="PANTHER" id="PTHR33529">
    <property type="entry name" value="SLR0882 PROTEIN-RELATED"/>
    <property type="match status" value="1"/>
</dbReference>
<dbReference type="Pfam" id="PF03739">
    <property type="entry name" value="LptF_LptG"/>
    <property type="match status" value="1"/>
</dbReference>
<evidence type="ECO:0000256" key="6">
    <source>
        <dbReference type="SAM" id="Phobius"/>
    </source>
</evidence>
<organism evidence="7 8">
    <name type="scientific">Acidiphilium rubrum</name>
    <dbReference type="NCBI Taxonomy" id="526"/>
    <lineage>
        <taxon>Bacteria</taxon>
        <taxon>Pseudomonadati</taxon>
        <taxon>Pseudomonadota</taxon>
        <taxon>Alphaproteobacteria</taxon>
        <taxon>Acetobacterales</taxon>
        <taxon>Acidocellaceae</taxon>
        <taxon>Acidiphilium</taxon>
    </lineage>
</organism>
<feature type="transmembrane region" description="Helical" evidence="6">
    <location>
        <begin position="69"/>
        <end position="88"/>
    </location>
</feature>